<dbReference type="AlphaFoldDB" id="A0A8T0ISZ9"/>
<feature type="non-terminal residue" evidence="1">
    <location>
        <position position="1"/>
    </location>
</feature>
<keyword evidence="2" id="KW-1185">Reference proteome</keyword>
<accession>A0A8T0ISZ9</accession>
<dbReference type="EMBL" id="CM026422">
    <property type="protein sequence ID" value="KAG0586257.1"/>
    <property type="molecule type" value="Genomic_DNA"/>
</dbReference>
<dbReference type="Proteomes" id="UP000822688">
    <property type="component" value="Chromosome 2"/>
</dbReference>
<organism evidence="1 2">
    <name type="scientific">Ceratodon purpureus</name>
    <name type="common">Fire moss</name>
    <name type="synonym">Dicranum purpureum</name>
    <dbReference type="NCBI Taxonomy" id="3225"/>
    <lineage>
        <taxon>Eukaryota</taxon>
        <taxon>Viridiplantae</taxon>
        <taxon>Streptophyta</taxon>
        <taxon>Embryophyta</taxon>
        <taxon>Bryophyta</taxon>
        <taxon>Bryophytina</taxon>
        <taxon>Bryopsida</taxon>
        <taxon>Dicranidae</taxon>
        <taxon>Pseudoditrichales</taxon>
        <taxon>Ditrichaceae</taxon>
        <taxon>Ceratodon</taxon>
    </lineage>
</organism>
<comment type="caution">
    <text evidence="1">The sequence shown here is derived from an EMBL/GenBank/DDBJ whole genome shotgun (WGS) entry which is preliminary data.</text>
</comment>
<evidence type="ECO:0000313" key="1">
    <source>
        <dbReference type="EMBL" id="KAG0586257.1"/>
    </source>
</evidence>
<name>A0A8T0ISZ9_CERPU</name>
<reference evidence="1" key="1">
    <citation type="submission" date="2020-06" db="EMBL/GenBank/DDBJ databases">
        <title>WGS assembly of Ceratodon purpureus strain R40.</title>
        <authorList>
            <person name="Carey S.B."/>
            <person name="Jenkins J."/>
            <person name="Shu S."/>
            <person name="Lovell J.T."/>
            <person name="Sreedasyam A."/>
            <person name="Maumus F."/>
            <person name="Tiley G.P."/>
            <person name="Fernandez-Pozo N."/>
            <person name="Barry K."/>
            <person name="Chen C."/>
            <person name="Wang M."/>
            <person name="Lipzen A."/>
            <person name="Daum C."/>
            <person name="Saski C.A."/>
            <person name="Payton A.C."/>
            <person name="Mcbreen J.C."/>
            <person name="Conrad R.E."/>
            <person name="Kollar L.M."/>
            <person name="Olsson S."/>
            <person name="Huttunen S."/>
            <person name="Landis J.B."/>
            <person name="Wickett N.J."/>
            <person name="Johnson M.G."/>
            <person name="Rensing S.A."/>
            <person name="Grimwood J."/>
            <person name="Schmutz J."/>
            <person name="Mcdaniel S.F."/>
        </authorList>
    </citation>
    <scope>NUCLEOTIDE SEQUENCE</scope>
    <source>
        <strain evidence="1">R40</strain>
    </source>
</reference>
<sequence length="101" mass="11614">VTSTRWCRLKRSSLLSHLVDENEYLPRENNIRDVKRHRPTSHGTYLQSERAMETADECKKSSRISWIVVSPVPNYFSDKSTVSNSPTNLKNRSGLIPVVEL</sequence>
<proteinExistence type="predicted"/>
<gene>
    <name evidence="1" type="ORF">KC19_2G076300</name>
</gene>
<evidence type="ECO:0000313" key="2">
    <source>
        <dbReference type="Proteomes" id="UP000822688"/>
    </source>
</evidence>
<protein>
    <submittedName>
        <fullName evidence="1">Uncharacterized protein</fullName>
    </submittedName>
</protein>